<dbReference type="Gene3D" id="3.40.50.410">
    <property type="entry name" value="von Willebrand factor, type A domain"/>
    <property type="match status" value="1"/>
</dbReference>
<feature type="chain" id="PRO_5046850086" evidence="2">
    <location>
        <begin position="33"/>
        <end position="712"/>
    </location>
</feature>
<feature type="domain" description="VIT" evidence="4">
    <location>
        <begin position="64"/>
        <end position="195"/>
    </location>
</feature>
<evidence type="ECO:0000313" key="5">
    <source>
        <dbReference type="EMBL" id="CAE6694030.1"/>
    </source>
</evidence>
<sequence>MLATRSVAHRQRAGRLAARLMLCIALSFSGLATPPPAALSAEPPATLTTGVIPTMGISDVTEGALLFRTGRTGRYIPAPILKTDVQIVVTGTIARATVTQEFTNPSTRKGDWLEGMYVFPLPETAAVDQLRMKVGERTIEGQIKERDEAKRTYERAKQEGKRTSLVEQERPNIFTTSVANIGPGERIIVEIEYQETVRYENGQFQLRFPMAVGPRYIPGTPVIIEGQTPRGSGTMPDTDRVPDASRITPPVVAPDEGRVNPLSLSVTLSPGFPVEHIESRYHPIITIPDADQSHHISFKEETVPSDRDFQLTWRQAPRTQPLATIFTERKTGDTYTLLMLVPPTQPDANAPRVPRDLTFIIDTSGSMAGASIEQAKSSLATALTRLTAQDRFNIIQFNNQVRSLFASPQPVSITTIKQAVRYTEHLKADGGTEVLPALRQALNSPQDASRLQQLILLTDGQIGNEEDLFELLQHRVGTRRLFTIGIGATPNSYVMRKVAEFGRGTFTYIGKIEEVKEKLDGLLKKLERPVLSDITLDGTGWPTLEPYPSTIGDLYEGEPVVLAIKAASLPEQATLRGKAGNVAWTLPVSIHPAAAQGGLSIHWARQKISALMDEAYKGTPGDAVRKAVLDVALSHHLVSRYTSLVAVDVTPTRPTEASAAEQDRAMNPARAQDQALLAGLPKTATGMQWHLLLGLSALLSAALLWKLRTTAG</sequence>
<evidence type="ECO:0000256" key="1">
    <source>
        <dbReference type="SAM" id="MobiDB-lite"/>
    </source>
</evidence>
<evidence type="ECO:0000259" key="3">
    <source>
        <dbReference type="PROSITE" id="PS50234"/>
    </source>
</evidence>
<keyword evidence="6" id="KW-1185">Reference proteome</keyword>
<comment type="caution">
    <text evidence="5">The sequence shown here is derived from an EMBL/GenBank/DDBJ whole genome shotgun (WGS) entry which is preliminary data.</text>
</comment>
<dbReference type="SMART" id="SM00327">
    <property type="entry name" value="VWA"/>
    <property type="match status" value="1"/>
</dbReference>
<dbReference type="SUPFAM" id="SSF53300">
    <property type="entry name" value="vWA-like"/>
    <property type="match status" value="1"/>
</dbReference>
<name>A0ABM8QFJ0_9BACT</name>
<protein>
    <submittedName>
        <fullName evidence="5">Marine proteobacterial sortase target protein</fullName>
    </submittedName>
</protein>
<dbReference type="EMBL" id="CAJNBJ010000001">
    <property type="protein sequence ID" value="CAE6694030.1"/>
    <property type="molecule type" value="Genomic_DNA"/>
</dbReference>
<dbReference type="InterPro" id="IPR013694">
    <property type="entry name" value="VIT"/>
</dbReference>
<dbReference type="Pfam" id="PF13768">
    <property type="entry name" value="VWA_3"/>
    <property type="match status" value="1"/>
</dbReference>
<evidence type="ECO:0000259" key="4">
    <source>
        <dbReference type="PROSITE" id="PS51468"/>
    </source>
</evidence>
<dbReference type="PANTHER" id="PTHR45737">
    <property type="entry name" value="VON WILLEBRAND FACTOR A DOMAIN-CONTAINING PROTEIN 5A"/>
    <property type="match status" value="1"/>
</dbReference>
<evidence type="ECO:0000313" key="6">
    <source>
        <dbReference type="Proteomes" id="UP000675880"/>
    </source>
</evidence>
<dbReference type="InterPro" id="IPR036465">
    <property type="entry name" value="vWFA_dom_sf"/>
</dbReference>
<feature type="domain" description="VWFA" evidence="3">
    <location>
        <begin position="356"/>
        <end position="526"/>
    </location>
</feature>
<gene>
    <name evidence="5" type="ORF">NSPZN2_10366</name>
</gene>
<feature type="region of interest" description="Disordered" evidence="1">
    <location>
        <begin position="225"/>
        <end position="256"/>
    </location>
</feature>
<keyword evidence="2" id="KW-0732">Signal</keyword>
<dbReference type="NCBIfam" id="TIGR03788">
    <property type="entry name" value="marine_srt_targ"/>
    <property type="match status" value="1"/>
</dbReference>
<dbReference type="SMART" id="SM00609">
    <property type="entry name" value="VIT"/>
    <property type="match status" value="1"/>
</dbReference>
<dbReference type="Pfam" id="PF08487">
    <property type="entry name" value="VIT"/>
    <property type="match status" value="1"/>
</dbReference>
<accession>A0ABM8QFJ0</accession>
<evidence type="ECO:0000256" key="2">
    <source>
        <dbReference type="SAM" id="SignalP"/>
    </source>
</evidence>
<organism evidence="5 6">
    <name type="scientific">Nitrospira defluvii</name>
    <dbReference type="NCBI Taxonomy" id="330214"/>
    <lineage>
        <taxon>Bacteria</taxon>
        <taxon>Pseudomonadati</taxon>
        <taxon>Nitrospirota</taxon>
        <taxon>Nitrospiria</taxon>
        <taxon>Nitrospirales</taxon>
        <taxon>Nitrospiraceae</taxon>
        <taxon>Nitrospira</taxon>
    </lineage>
</organism>
<dbReference type="InterPro" id="IPR022440">
    <property type="entry name" value="CHP03788"/>
</dbReference>
<dbReference type="RefSeq" id="WP_213040261.1">
    <property type="nucleotide sequence ID" value="NZ_CAJNBJ010000001.1"/>
</dbReference>
<dbReference type="PROSITE" id="PS51468">
    <property type="entry name" value="VIT"/>
    <property type="match status" value="1"/>
</dbReference>
<dbReference type="PANTHER" id="PTHR45737:SF6">
    <property type="entry name" value="VON WILLEBRAND FACTOR A DOMAIN-CONTAINING PROTEIN 5A"/>
    <property type="match status" value="1"/>
</dbReference>
<proteinExistence type="predicted"/>
<dbReference type="PROSITE" id="PS50234">
    <property type="entry name" value="VWFA"/>
    <property type="match status" value="1"/>
</dbReference>
<reference evidence="5 6" key="1">
    <citation type="submission" date="2021-02" db="EMBL/GenBank/DDBJ databases">
        <authorList>
            <person name="Han P."/>
        </authorList>
    </citation>
    <scope>NUCLEOTIDE SEQUENCE [LARGE SCALE GENOMIC DNA]</scope>
    <source>
        <strain evidence="5">Candidatus Nitrospira sp. ZN2</strain>
    </source>
</reference>
<dbReference type="Proteomes" id="UP000675880">
    <property type="component" value="Unassembled WGS sequence"/>
</dbReference>
<feature type="signal peptide" evidence="2">
    <location>
        <begin position="1"/>
        <end position="32"/>
    </location>
</feature>
<dbReference type="InterPro" id="IPR002035">
    <property type="entry name" value="VWF_A"/>
</dbReference>